<gene>
    <name evidence="7" type="ORF">WJX75_009331</name>
</gene>
<evidence type="ECO:0000313" key="7">
    <source>
        <dbReference type="EMBL" id="KAK9919092.1"/>
    </source>
</evidence>
<dbReference type="PANTHER" id="PTHR47661">
    <property type="entry name" value="PHOSPHOGLUCAN PHOSPHATASE LSF1, CHLOROPLASTIC"/>
    <property type="match status" value="1"/>
</dbReference>
<evidence type="ECO:0000259" key="6">
    <source>
        <dbReference type="PROSITE" id="PS50903"/>
    </source>
</evidence>
<dbReference type="SUPFAM" id="SSF57802">
    <property type="entry name" value="Rubredoxin-like"/>
    <property type="match status" value="1"/>
</dbReference>
<feature type="transmembrane region" description="Helical" evidence="5">
    <location>
        <begin position="154"/>
        <end position="171"/>
    </location>
</feature>
<evidence type="ECO:0000313" key="8">
    <source>
        <dbReference type="Proteomes" id="UP001491310"/>
    </source>
</evidence>
<keyword evidence="8" id="KW-1185">Reference proteome</keyword>
<dbReference type="PROSITE" id="PS50903">
    <property type="entry name" value="RUBREDOXIN_LIKE"/>
    <property type="match status" value="1"/>
</dbReference>
<dbReference type="EMBL" id="JALJOT010000001">
    <property type="protein sequence ID" value="KAK9919092.1"/>
    <property type="molecule type" value="Genomic_DNA"/>
</dbReference>
<accession>A0ABR2Z591</accession>
<dbReference type="PANTHER" id="PTHR47661:SF4">
    <property type="entry name" value="OS08G0162600 PROTEIN"/>
    <property type="match status" value="1"/>
</dbReference>
<feature type="transmembrane region" description="Helical" evidence="5">
    <location>
        <begin position="456"/>
        <end position="477"/>
    </location>
</feature>
<evidence type="ECO:0000256" key="3">
    <source>
        <dbReference type="ARBA" id="ARBA00022989"/>
    </source>
</evidence>
<name>A0ABR2Z591_9CHLO</name>
<dbReference type="Pfam" id="PF03006">
    <property type="entry name" value="HlyIII"/>
    <property type="match status" value="1"/>
</dbReference>
<keyword evidence="4 5" id="KW-0472">Membrane</keyword>
<evidence type="ECO:0000256" key="1">
    <source>
        <dbReference type="ARBA" id="ARBA00004141"/>
    </source>
</evidence>
<dbReference type="Gene3D" id="2.20.28.10">
    <property type="match status" value="1"/>
</dbReference>
<comment type="caution">
    <text evidence="7">The sequence shown here is derived from an EMBL/GenBank/DDBJ whole genome shotgun (WGS) entry which is preliminary data.</text>
</comment>
<dbReference type="Proteomes" id="UP001491310">
    <property type="component" value="Unassembled WGS sequence"/>
</dbReference>
<evidence type="ECO:0000256" key="5">
    <source>
        <dbReference type="SAM" id="Phobius"/>
    </source>
</evidence>
<dbReference type="InterPro" id="IPR024934">
    <property type="entry name" value="Rubredoxin-like_dom"/>
</dbReference>
<feature type="transmembrane region" description="Helical" evidence="5">
    <location>
        <begin position="93"/>
        <end position="112"/>
    </location>
</feature>
<feature type="transmembrane region" description="Helical" evidence="5">
    <location>
        <begin position="67"/>
        <end position="86"/>
    </location>
</feature>
<sequence length="483" mass="51667">MHKALYCQRTHCPVSSNEGATDQRWRVATVLILKAEGMSAASDTPNGRQPHIKEAVPKVKPLLRGVLHQHAVFAALAAGMLLVALAPTEEAKISCTVYAASLVGLLTASALYHRVTWKPWAREQMGKVDHAAIFLLIAAAGIVQSCFWGKAPKILHTSIYIGLGWIILPHAREVGAALGPFSSQLLVLGGLAYSIGGVAYAITGLTLTPRCSATMKSFMPLWSWPAFCISQPYLRWAPVVGRTHGATASQTHASLGKGAFFGPTLPAARRLSVKVSRQLQPVRPTMAAKDFTVEIDKPLGLKLSESKAPGGGLKVTGVSGNAANSGIAVGDTVIYTSSFFGDELWPADKLGFSRSAIGACPSPVCFVYVKGENKDVQVKRLPKRPMPPRFGRKLTNAQKELATHICVDCGWIYCAKTPFEELDESFRCPQCSAYKKRFAKYDVSTGKVKGSVPDQLATLATVIGGLVGVAILGYLGITLSQVN</sequence>
<evidence type="ECO:0000256" key="2">
    <source>
        <dbReference type="ARBA" id="ARBA00022692"/>
    </source>
</evidence>
<organism evidence="7 8">
    <name type="scientific">Coccomyxa subellipsoidea</name>
    <dbReference type="NCBI Taxonomy" id="248742"/>
    <lineage>
        <taxon>Eukaryota</taxon>
        <taxon>Viridiplantae</taxon>
        <taxon>Chlorophyta</taxon>
        <taxon>core chlorophytes</taxon>
        <taxon>Trebouxiophyceae</taxon>
        <taxon>Trebouxiophyceae incertae sedis</taxon>
        <taxon>Coccomyxaceae</taxon>
        <taxon>Coccomyxa</taxon>
    </lineage>
</organism>
<protein>
    <recommendedName>
        <fullName evidence="6">Rubredoxin-like domain-containing protein</fullName>
    </recommendedName>
</protein>
<keyword evidence="2 5" id="KW-0812">Transmembrane</keyword>
<dbReference type="InterPro" id="IPR004254">
    <property type="entry name" value="AdipoR/HlyIII-related"/>
</dbReference>
<feature type="transmembrane region" description="Helical" evidence="5">
    <location>
        <begin position="183"/>
        <end position="207"/>
    </location>
</feature>
<feature type="transmembrane region" description="Helical" evidence="5">
    <location>
        <begin position="132"/>
        <end position="149"/>
    </location>
</feature>
<proteinExistence type="predicted"/>
<feature type="domain" description="Rubredoxin-like" evidence="6">
    <location>
        <begin position="401"/>
        <end position="441"/>
    </location>
</feature>
<evidence type="ECO:0000256" key="4">
    <source>
        <dbReference type="ARBA" id="ARBA00023136"/>
    </source>
</evidence>
<keyword evidence="3 5" id="KW-1133">Transmembrane helix</keyword>
<comment type="subcellular location">
    <subcellularLocation>
        <location evidence="1">Membrane</location>
        <topology evidence="1">Multi-pass membrane protein</topology>
    </subcellularLocation>
</comment>
<reference evidence="7 8" key="1">
    <citation type="journal article" date="2024" name="Nat. Commun.">
        <title>Phylogenomics reveals the evolutionary origins of lichenization in chlorophyte algae.</title>
        <authorList>
            <person name="Puginier C."/>
            <person name="Libourel C."/>
            <person name="Otte J."/>
            <person name="Skaloud P."/>
            <person name="Haon M."/>
            <person name="Grisel S."/>
            <person name="Petersen M."/>
            <person name="Berrin J.G."/>
            <person name="Delaux P.M."/>
            <person name="Dal Grande F."/>
            <person name="Keller J."/>
        </authorList>
    </citation>
    <scope>NUCLEOTIDE SEQUENCE [LARGE SCALE GENOMIC DNA]</scope>
    <source>
        <strain evidence="7 8">SAG 216-7</strain>
    </source>
</reference>